<dbReference type="Pfam" id="PF15864">
    <property type="entry name" value="PglL_A"/>
    <property type="match status" value="1"/>
</dbReference>
<feature type="transmembrane region" description="Helical" evidence="5">
    <location>
        <begin position="41"/>
        <end position="59"/>
    </location>
</feature>
<feature type="transmembrane region" description="Helical" evidence="5">
    <location>
        <begin position="127"/>
        <end position="152"/>
    </location>
</feature>
<dbReference type="Pfam" id="PF11846">
    <property type="entry name" value="Wzy_C_2"/>
    <property type="match status" value="1"/>
</dbReference>
<dbReference type="InterPro" id="IPR021797">
    <property type="entry name" value="Wzy_C_2"/>
</dbReference>
<dbReference type="AlphaFoldDB" id="A0A3A8EHL3"/>
<feature type="domain" description="Protein glycosylation ligase" evidence="8">
    <location>
        <begin position="168"/>
        <end position="191"/>
    </location>
</feature>
<comment type="caution">
    <text evidence="9">The sequence shown here is derived from an EMBL/GenBank/DDBJ whole genome shotgun (WGS) entry which is preliminary data.</text>
</comment>
<keyword evidence="4 5" id="KW-0472">Membrane</keyword>
<evidence type="ECO:0000259" key="7">
    <source>
        <dbReference type="Pfam" id="PF11846"/>
    </source>
</evidence>
<proteinExistence type="predicted"/>
<evidence type="ECO:0000256" key="2">
    <source>
        <dbReference type="ARBA" id="ARBA00022692"/>
    </source>
</evidence>
<dbReference type="InterPro" id="IPR031726">
    <property type="entry name" value="PglL_A"/>
</dbReference>
<evidence type="ECO:0000259" key="6">
    <source>
        <dbReference type="Pfam" id="PF04932"/>
    </source>
</evidence>
<evidence type="ECO:0000256" key="4">
    <source>
        <dbReference type="ARBA" id="ARBA00023136"/>
    </source>
</evidence>
<feature type="transmembrane region" description="Helical" evidence="5">
    <location>
        <begin position="342"/>
        <end position="362"/>
    </location>
</feature>
<feature type="domain" description="O-antigen ligase-related" evidence="6">
    <location>
        <begin position="205"/>
        <end position="352"/>
    </location>
</feature>
<dbReference type="PANTHER" id="PTHR37422">
    <property type="entry name" value="TEICHURONIC ACID BIOSYNTHESIS PROTEIN TUAE"/>
    <property type="match status" value="1"/>
</dbReference>
<dbReference type="InterPro" id="IPR051533">
    <property type="entry name" value="WaaL-like"/>
</dbReference>
<feature type="transmembrane region" description="Helical" evidence="5">
    <location>
        <begin position="14"/>
        <end position="35"/>
    </location>
</feature>
<evidence type="ECO:0000313" key="9">
    <source>
        <dbReference type="EMBL" id="RKG33659.1"/>
    </source>
</evidence>
<organism evidence="9 10">
    <name type="scientific">Acinetobacter guerrae</name>
    <dbReference type="NCBI Taxonomy" id="1843371"/>
    <lineage>
        <taxon>Bacteria</taxon>
        <taxon>Pseudomonadati</taxon>
        <taxon>Pseudomonadota</taxon>
        <taxon>Gammaproteobacteria</taxon>
        <taxon>Moraxellales</taxon>
        <taxon>Moraxellaceae</taxon>
        <taxon>Acinetobacter</taxon>
    </lineage>
</organism>
<feature type="domain" description="Virulence factor membrane-bound polymerase C-terminal" evidence="7">
    <location>
        <begin position="379"/>
        <end position="545"/>
    </location>
</feature>
<dbReference type="PANTHER" id="PTHR37422:SF21">
    <property type="entry name" value="EXOQ-LIKE PROTEIN"/>
    <property type="match status" value="1"/>
</dbReference>
<dbReference type="Proteomes" id="UP000269001">
    <property type="component" value="Unassembled WGS sequence"/>
</dbReference>
<dbReference type="GO" id="GO:0016020">
    <property type="term" value="C:membrane"/>
    <property type="evidence" value="ECO:0007669"/>
    <property type="project" value="UniProtKB-SubCell"/>
</dbReference>
<feature type="transmembrane region" description="Helical" evidence="5">
    <location>
        <begin position="421"/>
        <end position="441"/>
    </location>
</feature>
<sequence length="566" mass="65874">MLLQFNFYKLKREYILSLTFFSLSYFFSILNPLHFNPWSGFLSEFITFLSLLILLFIFYNKKLLIPKLVTPIFLIALVPIFQFFLGQVFYFQKAVLASTYILSFGIAYSMAYTICQKDKNIELSKIVMELLSITFIIAGIFSACIAIIQWLGLVHDSEYILNLVGNRPYANMAQPNHLATLLTLSLLSCLYFFEKRKNTLVLSIISVILIFCIALTQSRTTWLVSLFVLIFYWVKTKEFNFRLSKKKIFIWFLSYVLIIFSLPILNSVLSNYFNINDTSTIVERASSGYLRLQIWDQMLHAIIQKPIWGYGWNQTTAAQYAVIDRVHGHEWASSAHNIILDVIIWCGLPIGLIITGYFFYIYLTFLIKSKSSETIVATLMISAVLIHSLLEYPLYYSYFLLPVGLLCGVVLSEISNDYIKVPLFFNWILIVFSFFGIGYIFTEYNKISDNMIAANMHEMNDLKTELILPYPIPFFDMFNERAKWIALYPYSKVSSEELDQSRKMVQTYLTPYDLYKFAKLLAFNGHKEEAIRQLTILKIMYNQSYSYESLFVKEASVKKTYSVAKQ</sequence>
<feature type="transmembrane region" description="Helical" evidence="5">
    <location>
        <begin position="200"/>
        <end position="216"/>
    </location>
</feature>
<evidence type="ECO:0000256" key="3">
    <source>
        <dbReference type="ARBA" id="ARBA00022989"/>
    </source>
</evidence>
<feature type="transmembrane region" description="Helical" evidence="5">
    <location>
        <begin position="396"/>
        <end position="414"/>
    </location>
</feature>
<comment type="subcellular location">
    <subcellularLocation>
        <location evidence="1">Membrane</location>
        <topology evidence="1">Multi-pass membrane protein</topology>
    </subcellularLocation>
</comment>
<name>A0A3A8EHL3_9GAMM</name>
<dbReference type="Pfam" id="PF04932">
    <property type="entry name" value="Wzy_C"/>
    <property type="match status" value="1"/>
</dbReference>
<evidence type="ECO:0008006" key="11">
    <source>
        <dbReference type="Google" id="ProtNLM"/>
    </source>
</evidence>
<evidence type="ECO:0000259" key="8">
    <source>
        <dbReference type="Pfam" id="PF15864"/>
    </source>
</evidence>
<dbReference type="EMBL" id="RAXU01000009">
    <property type="protein sequence ID" value="RKG33659.1"/>
    <property type="molecule type" value="Genomic_DNA"/>
</dbReference>
<gene>
    <name evidence="9" type="ORF">D7V21_09025</name>
</gene>
<evidence type="ECO:0000256" key="5">
    <source>
        <dbReference type="SAM" id="Phobius"/>
    </source>
</evidence>
<evidence type="ECO:0000256" key="1">
    <source>
        <dbReference type="ARBA" id="ARBA00004141"/>
    </source>
</evidence>
<keyword evidence="3 5" id="KW-1133">Transmembrane helix</keyword>
<keyword evidence="2 5" id="KW-0812">Transmembrane</keyword>
<feature type="transmembrane region" description="Helical" evidence="5">
    <location>
        <begin position="248"/>
        <end position="269"/>
    </location>
</feature>
<accession>A0A3A8EHL3</accession>
<evidence type="ECO:0000313" key="10">
    <source>
        <dbReference type="Proteomes" id="UP000269001"/>
    </source>
</evidence>
<reference evidence="9 10" key="1">
    <citation type="submission" date="2018-09" db="EMBL/GenBank/DDBJ databases">
        <title>The draft genome of Acinetobacter spp. strains.</title>
        <authorList>
            <person name="Qin J."/>
            <person name="Feng Y."/>
            <person name="Zong Z."/>
        </authorList>
    </citation>
    <scope>NUCLEOTIDE SEQUENCE [LARGE SCALE GENOMIC DNA]</scope>
    <source>
        <strain evidence="9 10">WCHAc060096</strain>
    </source>
</reference>
<feature type="transmembrane region" description="Helical" evidence="5">
    <location>
        <begin position="172"/>
        <end position="193"/>
    </location>
</feature>
<feature type="transmembrane region" description="Helical" evidence="5">
    <location>
        <begin position="97"/>
        <end position="115"/>
    </location>
</feature>
<feature type="transmembrane region" description="Helical" evidence="5">
    <location>
        <begin position="71"/>
        <end position="91"/>
    </location>
</feature>
<protein>
    <recommendedName>
        <fullName evidence="11">O-antigen ligase family protein</fullName>
    </recommendedName>
</protein>
<dbReference type="InterPro" id="IPR007016">
    <property type="entry name" value="O-antigen_ligase-rel_domated"/>
</dbReference>
<keyword evidence="10" id="KW-1185">Reference proteome</keyword>